<comment type="caution">
    <text evidence="6">The sequence shown here is derived from an EMBL/GenBank/DDBJ whole genome shotgun (WGS) entry which is preliminary data.</text>
</comment>
<reference evidence="6 7" key="1">
    <citation type="submission" date="2020-03" db="EMBL/GenBank/DDBJ databases">
        <title>Salinimicrobium sp. nov, isolated from SCS.</title>
        <authorList>
            <person name="Cao W.R."/>
        </authorList>
    </citation>
    <scope>NUCLEOTIDE SEQUENCE [LARGE SCALE GENOMIC DNA]</scope>
    <source>
        <strain evidence="7">J15B91</strain>
    </source>
</reference>
<keyword evidence="1" id="KW-0808">Transferase</keyword>
<gene>
    <name evidence="6" type="ORF">HC175_01470</name>
</gene>
<dbReference type="EMBL" id="JAAVJR010000001">
    <property type="protein sequence ID" value="NJW51583.1"/>
    <property type="molecule type" value="Genomic_DNA"/>
</dbReference>
<dbReference type="Gene3D" id="3.40.50.10330">
    <property type="entry name" value="Probable inorganic polyphosphate/atp-NAD kinase, domain 1"/>
    <property type="match status" value="1"/>
</dbReference>
<keyword evidence="7" id="KW-1185">Reference proteome</keyword>
<organism evidence="6 7">
    <name type="scientific">Salinimicrobium oceani</name>
    <dbReference type="NCBI Taxonomy" id="2722702"/>
    <lineage>
        <taxon>Bacteria</taxon>
        <taxon>Pseudomonadati</taxon>
        <taxon>Bacteroidota</taxon>
        <taxon>Flavobacteriia</taxon>
        <taxon>Flavobacteriales</taxon>
        <taxon>Flavobacteriaceae</taxon>
        <taxon>Salinimicrobium</taxon>
    </lineage>
</organism>
<keyword evidence="2" id="KW-0547">Nucleotide-binding</keyword>
<dbReference type="InterPro" id="IPR050187">
    <property type="entry name" value="Lipid_Phosphate_FormReg"/>
</dbReference>
<dbReference type="InterPro" id="IPR016064">
    <property type="entry name" value="NAD/diacylglycerol_kinase_sf"/>
</dbReference>
<dbReference type="Pfam" id="PF00781">
    <property type="entry name" value="DAGK_cat"/>
    <property type="match status" value="1"/>
</dbReference>
<dbReference type="PROSITE" id="PS50146">
    <property type="entry name" value="DAGK"/>
    <property type="match status" value="1"/>
</dbReference>
<sequence length="303" mass="34207">MKKAVLIHNPTAGSGEHEKAEVKKMITSADYDVTYFSTDQPGWQEFTSKDPEIIFVAGGDGTVQKLAQTLLISKNAEVSKIPVQILPFGTANNIAHTLEIPSEINSENLKKEKQVKSFDIGQISGIDSFDFFIEGMGFGIFPKLIREMEKNEVEIEDPDKELRVILMNLIEIVKDFEAKEAEIIIDDEAIKANFLLVELLNIKFIGPQFYLAPEADPGDGKFDLVVIPEENRALLVQYLEDLLQGRKNETSLRSLSKTYRGKKAVLQWKGEEVHVDDDLLKHYKNEKIVVEVDPGRLQFLVED</sequence>
<evidence type="ECO:0000256" key="1">
    <source>
        <dbReference type="ARBA" id="ARBA00022679"/>
    </source>
</evidence>
<dbReference type="InterPro" id="IPR001206">
    <property type="entry name" value="Diacylglycerol_kinase_cat_dom"/>
</dbReference>
<keyword evidence="4" id="KW-0067">ATP-binding</keyword>
<dbReference type="SUPFAM" id="SSF111331">
    <property type="entry name" value="NAD kinase/diacylglycerol kinase-like"/>
    <property type="match status" value="1"/>
</dbReference>
<evidence type="ECO:0000313" key="7">
    <source>
        <dbReference type="Proteomes" id="UP000703674"/>
    </source>
</evidence>
<dbReference type="InterPro" id="IPR017438">
    <property type="entry name" value="ATP-NAD_kinase_N"/>
</dbReference>
<name>A0ABX1CXQ5_9FLAO</name>
<dbReference type="SMART" id="SM00046">
    <property type="entry name" value="DAGKc"/>
    <property type="match status" value="1"/>
</dbReference>
<dbReference type="Pfam" id="PF19279">
    <property type="entry name" value="YegS_C"/>
    <property type="match status" value="1"/>
</dbReference>
<evidence type="ECO:0000313" key="6">
    <source>
        <dbReference type="EMBL" id="NJW51583.1"/>
    </source>
</evidence>
<protein>
    <recommendedName>
        <fullName evidence="5">DAGKc domain-containing protein</fullName>
    </recommendedName>
</protein>
<evidence type="ECO:0000259" key="5">
    <source>
        <dbReference type="PROSITE" id="PS50146"/>
    </source>
</evidence>
<evidence type="ECO:0000256" key="3">
    <source>
        <dbReference type="ARBA" id="ARBA00022777"/>
    </source>
</evidence>
<keyword evidence="3" id="KW-0418">Kinase</keyword>
<dbReference type="Proteomes" id="UP000703674">
    <property type="component" value="Unassembled WGS sequence"/>
</dbReference>
<proteinExistence type="predicted"/>
<feature type="domain" description="DAGKc" evidence="5">
    <location>
        <begin position="1"/>
        <end position="127"/>
    </location>
</feature>
<dbReference type="InterPro" id="IPR045540">
    <property type="entry name" value="YegS/DAGK_C"/>
</dbReference>
<evidence type="ECO:0000256" key="2">
    <source>
        <dbReference type="ARBA" id="ARBA00022741"/>
    </source>
</evidence>
<accession>A0ABX1CXQ5</accession>
<dbReference type="PANTHER" id="PTHR12358:SF54">
    <property type="entry name" value="SPHINGOSINE KINASE RELATED PROTEIN"/>
    <property type="match status" value="1"/>
</dbReference>
<dbReference type="RefSeq" id="WP_168136741.1">
    <property type="nucleotide sequence ID" value="NZ_JAAVJR010000001.1"/>
</dbReference>
<evidence type="ECO:0000256" key="4">
    <source>
        <dbReference type="ARBA" id="ARBA00022840"/>
    </source>
</evidence>
<dbReference type="Gene3D" id="2.60.200.40">
    <property type="match status" value="1"/>
</dbReference>
<dbReference type="PANTHER" id="PTHR12358">
    <property type="entry name" value="SPHINGOSINE KINASE"/>
    <property type="match status" value="1"/>
</dbReference>